<sequence length="461" mass="51776">MRFRFIGALSLAVAAVGLFAVTAPAFAQSKTITVWWGKGFYKSEDDALLDTIKKFEAKTGIKVELSQYAIQDMIPKTVAALDSGTVPDVAYSDSYDVQAQGKWAYEGKLEDLSDILLPMKDAFAPNTLETALLYNDVAKKKAYYGFPLKQQSMHVQIWGDMLEKAGFKQADIPTKWEDYWSFWCDKVQPAIRKATGQRIYGIGQPMGVESTDSFQSFYTFMDAYHVKLVDDDGKLLVDDPKVREGLIHALKDYTDTYIKGCTPPSSTTWKDPDNNVAFHNKTIVMTHNFTISIAAKWYEDSTNPALTDAQRAAGKQAYEHDIITASFPKAPDGSTIKYRSDVKTGLIFANAKNKAEGKEFIKFLLQEENVRPYIEGALGRWFPVTKASQASPFWQADRHRKAVYNQFTGGTAPFDFTKNWKFTILNNENVWAKAMNRVVSEKVPVDKAVDELIARIKQVAG</sequence>
<accession>A0A120FGI6</accession>
<feature type="signal peptide" evidence="9">
    <location>
        <begin position="1"/>
        <end position="27"/>
    </location>
</feature>
<comment type="caution">
    <text evidence="10">The sequence shown here is derived from an EMBL/GenBank/DDBJ whole genome shotgun (WGS) entry which is preliminary data.</text>
</comment>
<keyword evidence="11" id="KW-1185">Reference proteome</keyword>
<keyword evidence="5" id="KW-0574">Periplasm</keyword>
<evidence type="ECO:0000256" key="2">
    <source>
        <dbReference type="ARBA" id="ARBA00008520"/>
    </source>
</evidence>
<evidence type="ECO:0000313" key="11">
    <source>
        <dbReference type="Proteomes" id="UP000057737"/>
    </source>
</evidence>
<evidence type="ECO:0000256" key="1">
    <source>
        <dbReference type="ARBA" id="ARBA00004418"/>
    </source>
</evidence>
<dbReference type="Pfam" id="PF13416">
    <property type="entry name" value="SBP_bac_8"/>
    <property type="match status" value="1"/>
</dbReference>
<evidence type="ECO:0000256" key="8">
    <source>
        <dbReference type="ARBA" id="ARBA00023288"/>
    </source>
</evidence>
<proteinExistence type="inferred from homology"/>
<evidence type="ECO:0000256" key="3">
    <source>
        <dbReference type="ARBA" id="ARBA00022475"/>
    </source>
</evidence>
<dbReference type="EMBL" id="LNCU01000129">
    <property type="protein sequence ID" value="KWV44452.1"/>
    <property type="molecule type" value="Genomic_DNA"/>
</dbReference>
<feature type="chain" id="PRO_5007165296" evidence="9">
    <location>
        <begin position="28"/>
        <end position="461"/>
    </location>
</feature>
<comment type="subcellular location">
    <subcellularLocation>
        <location evidence="1">Periplasm</location>
    </subcellularLocation>
</comment>
<keyword evidence="3" id="KW-1003">Cell membrane</keyword>
<keyword evidence="4 9" id="KW-0732">Signal</keyword>
<gene>
    <name evidence="10" type="ORF">AS156_24405</name>
</gene>
<protein>
    <submittedName>
        <fullName evidence="10">ABC transporter substrate-binding protein</fullName>
    </submittedName>
</protein>
<evidence type="ECO:0000256" key="4">
    <source>
        <dbReference type="ARBA" id="ARBA00022729"/>
    </source>
</evidence>
<dbReference type="PANTHER" id="PTHR43649">
    <property type="entry name" value="ARABINOSE-BINDING PROTEIN-RELATED"/>
    <property type="match status" value="1"/>
</dbReference>
<keyword evidence="8" id="KW-0449">Lipoprotein</keyword>
<dbReference type="Proteomes" id="UP000057737">
    <property type="component" value="Unassembled WGS sequence"/>
</dbReference>
<organism evidence="10 11">
    <name type="scientific">Bradyrhizobium macuxiense</name>
    <dbReference type="NCBI Taxonomy" id="1755647"/>
    <lineage>
        <taxon>Bacteria</taxon>
        <taxon>Pseudomonadati</taxon>
        <taxon>Pseudomonadota</taxon>
        <taxon>Alphaproteobacteria</taxon>
        <taxon>Hyphomicrobiales</taxon>
        <taxon>Nitrobacteraceae</taxon>
        <taxon>Bradyrhizobium</taxon>
    </lineage>
</organism>
<keyword evidence="7" id="KW-0564">Palmitate</keyword>
<evidence type="ECO:0000256" key="9">
    <source>
        <dbReference type="SAM" id="SignalP"/>
    </source>
</evidence>
<dbReference type="GO" id="GO:0042597">
    <property type="term" value="C:periplasmic space"/>
    <property type="evidence" value="ECO:0007669"/>
    <property type="project" value="UniProtKB-SubCell"/>
</dbReference>
<comment type="similarity">
    <text evidence="2">Belongs to the bacterial solute-binding protein 1 family.</text>
</comment>
<evidence type="ECO:0000256" key="5">
    <source>
        <dbReference type="ARBA" id="ARBA00022764"/>
    </source>
</evidence>
<dbReference type="Gene3D" id="3.40.190.10">
    <property type="entry name" value="Periplasmic binding protein-like II"/>
    <property type="match status" value="1"/>
</dbReference>
<dbReference type="InterPro" id="IPR006059">
    <property type="entry name" value="SBP"/>
</dbReference>
<keyword evidence="6" id="KW-0472">Membrane</keyword>
<name>A0A120FGI6_9BRAD</name>
<dbReference type="OrthoDB" id="8871943at2"/>
<reference evidence="10 11" key="1">
    <citation type="submission" date="2015-11" db="EMBL/GenBank/DDBJ databases">
        <title>Draft Genome Sequence of the Strain BR 10303 (Bradyrhizobium sp.) isolated from nodules of Centrolobium paraense.</title>
        <authorList>
            <person name="Zelli J.E."/>
            <person name="Simoes-Araujo J.L."/>
            <person name="Barauna A.C."/>
            <person name="Silva K."/>
        </authorList>
    </citation>
    <scope>NUCLEOTIDE SEQUENCE [LARGE SCALE GENOMIC DNA]</scope>
    <source>
        <strain evidence="10 11">BR 10303</strain>
    </source>
</reference>
<evidence type="ECO:0000256" key="7">
    <source>
        <dbReference type="ARBA" id="ARBA00023139"/>
    </source>
</evidence>
<dbReference type="AlphaFoldDB" id="A0A120FGI6"/>
<dbReference type="SUPFAM" id="SSF53850">
    <property type="entry name" value="Periplasmic binding protein-like II"/>
    <property type="match status" value="1"/>
</dbReference>
<dbReference type="PANTHER" id="PTHR43649:SF33">
    <property type="entry name" value="POLYGALACTURONAN_RHAMNOGALACTURONAN-BINDING PROTEIN YTCQ"/>
    <property type="match status" value="1"/>
</dbReference>
<dbReference type="RefSeq" id="WP_066515960.1">
    <property type="nucleotide sequence ID" value="NZ_LNCU01000129.1"/>
</dbReference>
<evidence type="ECO:0000313" key="10">
    <source>
        <dbReference type="EMBL" id="KWV44452.1"/>
    </source>
</evidence>
<evidence type="ECO:0000256" key="6">
    <source>
        <dbReference type="ARBA" id="ARBA00023136"/>
    </source>
</evidence>
<dbReference type="InterPro" id="IPR050490">
    <property type="entry name" value="Bact_solute-bd_prot1"/>
</dbReference>